<feature type="domain" description="NADPH-dependent FMN reductase-like" evidence="3">
    <location>
        <begin position="177"/>
        <end position="334"/>
    </location>
</feature>
<dbReference type="RefSeq" id="WP_074704780.1">
    <property type="nucleotide sequence ID" value="NZ_FNOP01000003.1"/>
</dbReference>
<dbReference type="InterPro" id="IPR005025">
    <property type="entry name" value="FMN_Rdtase-like_dom"/>
</dbReference>
<keyword evidence="2" id="KW-0288">FMN</keyword>
<dbReference type="PANTHER" id="PTHR43278:SF4">
    <property type="entry name" value="NAD(P)H-DEPENDENT FMN-CONTAINING OXIDOREDUCTASE YWQN-RELATED"/>
    <property type="match status" value="1"/>
</dbReference>
<evidence type="ECO:0000256" key="2">
    <source>
        <dbReference type="ARBA" id="ARBA00022643"/>
    </source>
</evidence>
<reference evidence="4 5" key="1">
    <citation type="submission" date="2016-10" db="EMBL/GenBank/DDBJ databases">
        <authorList>
            <person name="Varghese N."/>
            <person name="Submissions S."/>
        </authorList>
    </citation>
    <scope>NUCLEOTIDE SEQUENCE [LARGE SCALE GENOMIC DNA]</scope>
    <source>
        <strain evidence="4 5">WCC6</strain>
    </source>
</reference>
<protein>
    <submittedName>
        <fullName evidence="4">Multimeric flavodoxin WrbA</fullName>
    </submittedName>
</protein>
<comment type="caution">
    <text evidence="4">The sequence shown here is derived from an EMBL/GenBank/DDBJ whole genome shotgun (WGS) entry which is preliminary data.</text>
</comment>
<dbReference type="InterPro" id="IPR029039">
    <property type="entry name" value="Flavoprotein-like_sf"/>
</dbReference>
<dbReference type="EMBL" id="FNOP01000003">
    <property type="protein sequence ID" value="SDW60357.1"/>
    <property type="molecule type" value="Genomic_DNA"/>
</dbReference>
<evidence type="ECO:0000313" key="5">
    <source>
        <dbReference type="Proteomes" id="UP000182379"/>
    </source>
</evidence>
<evidence type="ECO:0000259" key="3">
    <source>
        <dbReference type="Pfam" id="PF03358"/>
    </source>
</evidence>
<dbReference type="GO" id="GO:0016491">
    <property type="term" value="F:oxidoreductase activity"/>
    <property type="evidence" value="ECO:0007669"/>
    <property type="project" value="InterPro"/>
</dbReference>
<keyword evidence="1" id="KW-0285">Flavoprotein</keyword>
<evidence type="ECO:0000256" key="1">
    <source>
        <dbReference type="ARBA" id="ARBA00022630"/>
    </source>
</evidence>
<organism evidence="4 5">
    <name type="scientific">Acidaminococcus fermentans</name>
    <dbReference type="NCBI Taxonomy" id="905"/>
    <lineage>
        <taxon>Bacteria</taxon>
        <taxon>Bacillati</taxon>
        <taxon>Bacillota</taxon>
        <taxon>Negativicutes</taxon>
        <taxon>Acidaminococcales</taxon>
        <taxon>Acidaminococcaceae</taxon>
        <taxon>Acidaminococcus</taxon>
    </lineage>
</organism>
<gene>
    <name evidence="4" type="ORF">SAMN05216495_10357</name>
</gene>
<dbReference type="AlphaFoldDB" id="A0A1H2UW67"/>
<dbReference type="Pfam" id="PF03358">
    <property type="entry name" value="FMN_red"/>
    <property type="match status" value="1"/>
</dbReference>
<dbReference type="SUPFAM" id="SSF52218">
    <property type="entry name" value="Flavoproteins"/>
    <property type="match status" value="1"/>
</dbReference>
<dbReference type="PANTHER" id="PTHR43278">
    <property type="entry name" value="NAD(P)H-DEPENDENT FMN-CONTAINING OXIDOREDUCTASE YWQN-RELATED"/>
    <property type="match status" value="1"/>
</dbReference>
<evidence type="ECO:0000313" key="4">
    <source>
        <dbReference type="EMBL" id="SDW60357.1"/>
    </source>
</evidence>
<proteinExistence type="predicted"/>
<accession>A0A1H2UW67</accession>
<dbReference type="Gene3D" id="3.40.50.360">
    <property type="match status" value="1"/>
</dbReference>
<dbReference type="Proteomes" id="UP000182379">
    <property type="component" value="Unassembled WGS sequence"/>
</dbReference>
<dbReference type="InterPro" id="IPR051796">
    <property type="entry name" value="ISF_SsuE-like"/>
</dbReference>
<sequence length="361" mass="39796">MFYVIKMGWQEEGTTRRVDRALARALAGRHHQVVERVSDFARLFPAGGPAEPGPHQLLFAVNLAQGGISVGFARVIAYISLHPHCLENCVGSVVVDGEDELFTKKAGREMIFMANRSGCAFPGAPLVEATGSLYNFNIRAKIQGIGNQEAYENAVGRLVEKLLAFTGAPAPEGGRHRIALFHASSRKTSNTLLLWSLIRQKMEDRALIREVSLRNGTVVDCRGCSYEACLHFGEQGDCFYGGVMVEEGYPAIRESDTLIFACPNYNDAVSANIMAFFNRMTALFRTDFREFAKKRIFALVVSGYSGGDIVAEQVIDALNCNKHFILPPHFALMETANDPGSILQNEGLEQRVEEMAERIGQ</sequence>
<name>A0A1H2UW67_ACIFE</name>